<dbReference type="AlphaFoldDB" id="A0A164MVP5"/>
<dbReference type="PANTHER" id="PTHR33053:SF9">
    <property type="entry name" value="AGAP000105-PA"/>
    <property type="match status" value="1"/>
</dbReference>
<dbReference type="OrthoDB" id="6359149at2759"/>
<evidence type="ECO:0000313" key="2">
    <source>
        <dbReference type="EMBL" id="KZS05407.1"/>
    </source>
</evidence>
<comment type="caution">
    <text evidence="2">The sequence shown here is derived from an EMBL/GenBank/DDBJ whole genome shotgun (WGS) entry which is preliminary data.</text>
</comment>
<proteinExistence type="predicted"/>
<dbReference type="PANTHER" id="PTHR33053">
    <property type="entry name" value="PROTEIN, PUTATIVE-RELATED"/>
    <property type="match status" value="1"/>
</dbReference>
<gene>
    <name evidence="2" type="ORF">APZ42_031402</name>
</gene>
<evidence type="ECO:0000313" key="3">
    <source>
        <dbReference type="Proteomes" id="UP000076858"/>
    </source>
</evidence>
<name>A0A164MVP5_9CRUS</name>
<dbReference type="EMBL" id="LRGB01002937">
    <property type="protein sequence ID" value="KZS05407.1"/>
    <property type="molecule type" value="Genomic_DNA"/>
</dbReference>
<feature type="compositionally biased region" description="Polar residues" evidence="1">
    <location>
        <begin position="63"/>
        <end position="72"/>
    </location>
</feature>
<feature type="region of interest" description="Disordered" evidence="1">
    <location>
        <begin position="46"/>
        <end position="97"/>
    </location>
</feature>
<protein>
    <submittedName>
        <fullName evidence="2">Uncharacterized protein</fullName>
    </submittedName>
</protein>
<accession>A0A164MVP5</accession>
<reference evidence="2 3" key="1">
    <citation type="submission" date="2016-03" db="EMBL/GenBank/DDBJ databases">
        <title>EvidentialGene: Evidence-directed Construction of Genes on Genomes.</title>
        <authorList>
            <person name="Gilbert D.G."/>
            <person name="Choi J.-H."/>
            <person name="Mockaitis K."/>
            <person name="Colbourne J."/>
            <person name="Pfrender M."/>
        </authorList>
    </citation>
    <scope>NUCLEOTIDE SEQUENCE [LARGE SCALE GENOMIC DNA]</scope>
    <source>
        <strain evidence="2 3">Xinb3</strain>
        <tissue evidence="2">Complete organism</tissue>
    </source>
</reference>
<keyword evidence="3" id="KW-1185">Reference proteome</keyword>
<organism evidence="2 3">
    <name type="scientific">Daphnia magna</name>
    <dbReference type="NCBI Taxonomy" id="35525"/>
    <lineage>
        <taxon>Eukaryota</taxon>
        <taxon>Metazoa</taxon>
        <taxon>Ecdysozoa</taxon>
        <taxon>Arthropoda</taxon>
        <taxon>Crustacea</taxon>
        <taxon>Branchiopoda</taxon>
        <taxon>Diplostraca</taxon>
        <taxon>Cladocera</taxon>
        <taxon>Anomopoda</taxon>
        <taxon>Daphniidae</taxon>
        <taxon>Daphnia</taxon>
    </lineage>
</organism>
<dbReference type="Proteomes" id="UP000076858">
    <property type="component" value="Unassembled WGS sequence"/>
</dbReference>
<feature type="compositionally biased region" description="Low complexity" evidence="1">
    <location>
        <begin position="79"/>
        <end position="93"/>
    </location>
</feature>
<feature type="region of interest" description="Disordered" evidence="1">
    <location>
        <begin position="231"/>
        <end position="279"/>
    </location>
</feature>
<sequence>MELEKQRYTGSLLRKQLADELAVAEETDEKETPGFDKTDVWKRSVVPSHPPATLIPNFRIPCGTSTSTQPCSQYEPAASEQPSTSDQPSSSISKLNANASSYIPPNVFNQPNPSIARQFTSSARPSLIPTTTTSALPVHNRVTQQTFPTQRPVHAPQPTVYSPDAWIFAVNRHDAPPTFRSSSRPPKAEPPKDAKKFRESLFSASNVIECDRENVDAVFVDFVNTSCFEVDNEQDYGESDDSGENEDNSGENEDNSGENEDEELSEMESSFEEDGEFSEEEESLENRVAAIAIKHRLSGAAVRSITNLLISLGHKIYKDRRTILKTPRTKLGSTSFKHFGLIKGLDRKLKSGLLIGSAGAELQISIDGLPLCKSRPTVFWPILCRVKNANDSRPFPVSIHCGNGGKPPDLNLYLEPLIEELKQIEINGIEINGETVLLQS</sequence>
<evidence type="ECO:0000256" key="1">
    <source>
        <dbReference type="SAM" id="MobiDB-lite"/>
    </source>
</evidence>